<keyword evidence="3" id="KW-1185">Reference proteome</keyword>
<reference evidence="2 3" key="1">
    <citation type="submission" date="2024-01" db="EMBL/GenBank/DDBJ databases">
        <title>A draft genome for the cacao thread blight pathogen Marasmiellus scandens.</title>
        <authorList>
            <person name="Baruah I.K."/>
            <person name="Leung J."/>
            <person name="Bukari Y."/>
            <person name="Amoako-Attah I."/>
            <person name="Meinhardt L.W."/>
            <person name="Bailey B.A."/>
            <person name="Cohen S.P."/>
        </authorList>
    </citation>
    <scope>NUCLEOTIDE SEQUENCE [LARGE SCALE GENOMIC DNA]</scope>
    <source>
        <strain evidence="2 3">GH-19</strain>
    </source>
</reference>
<name>A0ABR1ILY7_9AGAR</name>
<proteinExistence type="predicted"/>
<feature type="region of interest" description="Disordered" evidence="1">
    <location>
        <begin position="185"/>
        <end position="213"/>
    </location>
</feature>
<comment type="caution">
    <text evidence="2">The sequence shown here is derived from an EMBL/GenBank/DDBJ whole genome shotgun (WGS) entry which is preliminary data.</text>
</comment>
<gene>
    <name evidence="2" type="ORF">VKT23_019172</name>
</gene>
<protein>
    <submittedName>
        <fullName evidence="2">Uncharacterized protein</fullName>
    </submittedName>
</protein>
<evidence type="ECO:0000256" key="1">
    <source>
        <dbReference type="SAM" id="MobiDB-lite"/>
    </source>
</evidence>
<dbReference type="EMBL" id="JBANRG010000095">
    <property type="protein sequence ID" value="KAK7436325.1"/>
    <property type="molecule type" value="Genomic_DNA"/>
</dbReference>
<evidence type="ECO:0000313" key="3">
    <source>
        <dbReference type="Proteomes" id="UP001498398"/>
    </source>
</evidence>
<organism evidence="2 3">
    <name type="scientific">Marasmiellus scandens</name>
    <dbReference type="NCBI Taxonomy" id="2682957"/>
    <lineage>
        <taxon>Eukaryota</taxon>
        <taxon>Fungi</taxon>
        <taxon>Dikarya</taxon>
        <taxon>Basidiomycota</taxon>
        <taxon>Agaricomycotina</taxon>
        <taxon>Agaricomycetes</taxon>
        <taxon>Agaricomycetidae</taxon>
        <taxon>Agaricales</taxon>
        <taxon>Marasmiineae</taxon>
        <taxon>Omphalotaceae</taxon>
        <taxon>Marasmiellus</taxon>
    </lineage>
</organism>
<sequence length="213" mass="23848">MGPIHQCLYAAVTAVYETDKIVFSNPKGRPADATVVICAVPWNFNELKTLVEDAAIAVGRRSSLLKPQRRATDEDVDECGPDYRDVEVLVGQFTRTVVNSLVYARLYAMQEMESRLTVFNKTRAVTPTLYQRDRKEYKLITRNAIVALEYDVVSIQASYGHVSITTTDGTGKAVEGKYAFTFKSESGKRKRRNGDMSEGDEMGQLEKGQFISK</sequence>
<evidence type="ECO:0000313" key="2">
    <source>
        <dbReference type="EMBL" id="KAK7436325.1"/>
    </source>
</evidence>
<dbReference type="Proteomes" id="UP001498398">
    <property type="component" value="Unassembled WGS sequence"/>
</dbReference>
<accession>A0ABR1ILY7</accession>